<dbReference type="PANTHER" id="PTHR11697">
    <property type="entry name" value="GENERAL TRANSCRIPTION FACTOR 2-RELATED ZINC FINGER PROTEIN"/>
    <property type="match status" value="1"/>
</dbReference>
<dbReference type="AlphaFoldDB" id="A0A0A9F382"/>
<dbReference type="GO" id="GO:0046983">
    <property type="term" value="F:protein dimerization activity"/>
    <property type="evidence" value="ECO:0007669"/>
    <property type="project" value="InterPro"/>
</dbReference>
<reference evidence="2" key="1">
    <citation type="submission" date="2014-09" db="EMBL/GenBank/DDBJ databases">
        <authorList>
            <person name="Magalhaes I.L.F."/>
            <person name="Oliveira U."/>
            <person name="Santos F.R."/>
            <person name="Vidigal T.H.D.A."/>
            <person name="Brescovit A.D."/>
            <person name="Santos A.J."/>
        </authorList>
    </citation>
    <scope>NUCLEOTIDE SEQUENCE</scope>
    <source>
        <tissue evidence="2">Shoot tissue taken approximately 20 cm above the soil surface</tissue>
    </source>
</reference>
<accession>A0A0A9F382</accession>
<evidence type="ECO:0000259" key="1">
    <source>
        <dbReference type="Pfam" id="PF05699"/>
    </source>
</evidence>
<dbReference type="SUPFAM" id="SSF53098">
    <property type="entry name" value="Ribonuclease H-like"/>
    <property type="match status" value="1"/>
</dbReference>
<dbReference type="InterPro" id="IPR012337">
    <property type="entry name" value="RNaseH-like_sf"/>
</dbReference>
<dbReference type="EMBL" id="GBRH01193315">
    <property type="protein sequence ID" value="JAE04581.1"/>
    <property type="molecule type" value="Transcribed_RNA"/>
</dbReference>
<organism evidence="2">
    <name type="scientific">Arundo donax</name>
    <name type="common">Giant reed</name>
    <name type="synonym">Donax arundinaceus</name>
    <dbReference type="NCBI Taxonomy" id="35708"/>
    <lineage>
        <taxon>Eukaryota</taxon>
        <taxon>Viridiplantae</taxon>
        <taxon>Streptophyta</taxon>
        <taxon>Embryophyta</taxon>
        <taxon>Tracheophyta</taxon>
        <taxon>Spermatophyta</taxon>
        <taxon>Magnoliopsida</taxon>
        <taxon>Liliopsida</taxon>
        <taxon>Poales</taxon>
        <taxon>Poaceae</taxon>
        <taxon>PACMAD clade</taxon>
        <taxon>Arundinoideae</taxon>
        <taxon>Arundineae</taxon>
        <taxon>Arundo</taxon>
    </lineage>
</organism>
<dbReference type="InterPro" id="IPR008906">
    <property type="entry name" value="HATC_C_dom"/>
</dbReference>
<name>A0A0A9F382_ARUDO</name>
<feature type="domain" description="HAT C-terminal dimerisation" evidence="1">
    <location>
        <begin position="125"/>
        <end position="184"/>
    </location>
</feature>
<dbReference type="InterPro" id="IPR055298">
    <property type="entry name" value="AtLOH3-like"/>
</dbReference>
<dbReference type="Pfam" id="PF05699">
    <property type="entry name" value="Dimer_Tnp_hAT"/>
    <property type="match status" value="1"/>
</dbReference>
<protein>
    <recommendedName>
        <fullName evidence="1">HAT C-terminal dimerisation domain-containing protein</fullName>
    </recommendedName>
</protein>
<reference evidence="2" key="2">
    <citation type="journal article" date="2015" name="Data Brief">
        <title>Shoot transcriptome of the giant reed, Arundo donax.</title>
        <authorList>
            <person name="Barrero R.A."/>
            <person name="Guerrero F.D."/>
            <person name="Moolhuijzen P."/>
            <person name="Goolsby J.A."/>
            <person name="Tidwell J."/>
            <person name="Bellgard S.E."/>
            <person name="Bellgard M.I."/>
        </authorList>
    </citation>
    <scope>NUCLEOTIDE SEQUENCE</scope>
    <source>
        <tissue evidence="2">Shoot tissue taken approximately 20 cm above the soil surface</tissue>
    </source>
</reference>
<sequence length="208" mass="24918">MDGLYKPVRRDKRFFPKAKNQHRFHVNMFLSIIDRQLRELNDRFDEVNTKLLICMASFNPCDSFAAYDKDNLVKLAQFYPKDFSSIEMHYLPLQLDIFITNVRRDERIREVQNLAELFIMLVKTKKNIRHDVVYKLLKLVLILPVATASVERVFSSMNYVKNKLRNRMEDQYLNDCLVIFIEREFFAKVKDKDIIRRFGAMRKRKAAL</sequence>
<proteinExistence type="predicted"/>
<dbReference type="PANTHER" id="PTHR11697:SF230">
    <property type="entry name" value="ZINC FINGER, MYM DOMAIN CONTAINING 1"/>
    <property type="match status" value="1"/>
</dbReference>
<evidence type="ECO:0000313" key="2">
    <source>
        <dbReference type="EMBL" id="JAE04581.1"/>
    </source>
</evidence>